<organism evidence="2 3">
    <name type="scientific">Steinernema carpocapsae</name>
    <name type="common">Entomopathogenic nematode</name>
    <dbReference type="NCBI Taxonomy" id="34508"/>
    <lineage>
        <taxon>Eukaryota</taxon>
        <taxon>Metazoa</taxon>
        <taxon>Ecdysozoa</taxon>
        <taxon>Nematoda</taxon>
        <taxon>Chromadorea</taxon>
        <taxon>Rhabditida</taxon>
        <taxon>Tylenchina</taxon>
        <taxon>Panagrolaimomorpha</taxon>
        <taxon>Strongyloidoidea</taxon>
        <taxon>Steinernematidae</taxon>
        <taxon>Steinernema</taxon>
    </lineage>
</organism>
<protein>
    <submittedName>
        <fullName evidence="2">Uncharacterized protein</fullName>
    </submittedName>
</protein>
<comment type="caution">
    <text evidence="2">The sequence shown here is derived from an EMBL/GenBank/DDBJ whole genome shotgun (WGS) entry which is preliminary data.</text>
</comment>
<dbReference type="Proteomes" id="UP000298663">
    <property type="component" value="Unassembled WGS sequence"/>
</dbReference>
<reference evidence="2 3" key="2">
    <citation type="journal article" date="2019" name="G3 (Bethesda)">
        <title>Hybrid Assembly of the Genome of the Entomopathogenic Nematode Steinernema carpocapsae Identifies the X-Chromosome.</title>
        <authorList>
            <person name="Serra L."/>
            <person name="Macchietto M."/>
            <person name="Macias-Munoz A."/>
            <person name="McGill C.J."/>
            <person name="Rodriguez I.M."/>
            <person name="Rodriguez B."/>
            <person name="Murad R."/>
            <person name="Mortazavi A."/>
        </authorList>
    </citation>
    <scope>NUCLEOTIDE SEQUENCE [LARGE SCALE GENOMIC DNA]</scope>
    <source>
        <strain evidence="2 3">ALL</strain>
    </source>
</reference>
<feature type="compositionally biased region" description="Polar residues" evidence="1">
    <location>
        <begin position="1"/>
        <end position="15"/>
    </location>
</feature>
<accession>A0A4U5PH53</accession>
<gene>
    <name evidence="2" type="ORF">L596_009604</name>
</gene>
<dbReference type="AlphaFoldDB" id="A0A4U5PH53"/>
<evidence type="ECO:0000313" key="2">
    <source>
        <dbReference type="EMBL" id="TKR95434.1"/>
    </source>
</evidence>
<proteinExistence type="predicted"/>
<dbReference type="EMBL" id="AZBU02000002">
    <property type="protein sequence ID" value="TKR95434.1"/>
    <property type="molecule type" value="Genomic_DNA"/>
</dbReference>
<evidence type="ECO:0000313" key="3">
    <source>
        <dbReference type="Proteomes" id="UP000298663"/>
    </source>
</evidence>
<keyword evidence="3" id="KW-1185">Reference proteome</keyword>
<feature type="region of interest" description="Disordered" evidence="1">
    <location>
        <begin position="1"/>
        <end position="20"/>
    </location>
</feature>
<name>A0A4U5PH53_STECR</name>
<reference evidence="2 3" key="1">
    <citation type="journal article" date="2015" name="Genome Biol.">
        <title>Comparative genomics of Steinernema reveals deeply conserved gene regulatory networks.</title>
        <authorList>
            <person name="Dillman A.R."/>
            <person name="Macchietto M."/>
            <person name="Porter C.F."/>
            <person name="Rogers A."/>
            <person name="Williams B."/>
            <person name="Antoshechkin I."/>
            <person name="Lee M.M."/>
            <person name="Goodwin Z."/>
            <person name="Lu X."/>
            <person name="Lewis E.E."/>
            <person name="Goodrich-Blair H."/>
            <person name="Stock S.P."/>
            <person name="Adams B.J."/>
            <person name="Sternberg P.W."/>
            <person name="Mortazavi A."/>
        </authorList>
    </citation>
    <scope>NUCLEOTIDE SEQUENCE [LARGE SCALE GENOMIC DNA]</scope>
    <source>
        <strain evidence="2 3">ALL</strain>
    </source>
</reference>
<sequence>MSSSNPIDSSQQMESQPIPMDIEEVPEAKPVRMVSRQNIFDNRHEFWSHLRKLTFGPNFSFRSMSGQPLLSQRG</sequence>
<evidence type="ECO:0000256" key="1">
    <source>
        <dbReference type="SAM" id="MobiDB-lite"/>
    </source>
</evidence>